<dbReference type="SUPFAM" id="SSF49777">
    <property type="entry name" value="PEBP-like"/>
    <property type="match status" value="1"/>
</dbReference>
<organism evidence="2">
    <name type="scientific">Timema douglasi</name>
    <name type="common">Walking stick</name>
    <dbReference type="NCBI Taxonomy" id="61478"/>
    <lineage>
        <taxon>Eukaryota</taxon>
        <taxon>Metazoa</taxon>
        <taxon>Ecdysozoa</taxon>
        <taxon>Arthropoda</taxon>
        <taxon>Hexapoda</taxon>
        <taxon>Insecta</taxon>
        <taxon>Pterygota</taxon>
        <taxon>Neoptera</taxon>
        <taxon>Polyneoptera</taxon>
        <taxon>Phasmatodea</taxon>
        <taxon>Timematodea</taxon>
        <taxon>Timematoidea</taxon>
        <taxon>Timematidae</taxon>
        <taxon>Timema</taxon>
    </lineage>
</organism>
<dbReference type="Pfam" id="PF01161">
    <property type="entry name" value="PBP"/>
    <property type="match status" value="1"/>
</dbReference>
<dbReference type="InterPro" id="IPR008914">
    <property type="entry name" value="PEBP"/>
</dbReference>
<name>A0A7R8Z512_TIMDO</name>
<protein>
    <recommendedName>
        <fullName evidence="3">Phosphatidylethanolamine-binding protein</fullName>
    </recommendedName>
</protein>
<evidence type="ECO:0000256" key="1">
    <source>
        <dbReference type="SAM" id="SignalP"/>
    </source>
</evidence>
<dbReference type="EMBL" id="OA565089">
    <property type="protein sequence ID" value="CAD7196281.1"/>
    <property type="molecule type" value="Genomic_DNA"/>
</dbReference>
<reference evidence="2" key="1">
    <citation type="submission" date="2020-11" db="EMBL/GenBank/DDBJ databases">
        <authorList>
            <person name="Tran Van P."/>
        </authorList>
    </citation>
    <scope>NUCLEOTIDE SEQUENCE</scope>
</reference>
<evidence type="ECO:0008006" key="3">
    <source>
        <dbReference type="Google" id="ProtNLM"/>
    </source>
</evidence>
<feature type="signal peptide" evidence="1">
    <location>
        <begin position="1"/>
        <end position="16"/>
    </location>
</feature>
<dbReference type="CDD" id="cd00866">
    <property type="entry name" value="PEBP_euk"/>
    <property type="match status" value="1"/>
</dbReference>
<keyword evidence="1" id="KW-0732">Signal</keyword>
<proteinExistence type="predicted"/>
<feature type="chain" id="PRO_5031141998" description="Phosphatidylethanolamine-binding protein" evidence="1">
    <location>
        <begin position="17"/>
        <end position="189"/>
    </location>
</feature>
<dbReference type="InterPro" id="IPR035810">
    <property type="entry name" value="PEBP_euk"/>
</dbReference>
<sequence length="189" mass="21200">MRVAACFLSLLCVCVAEESCSYQLPDDFKTACGLLNLKVTSASGHTLVDDSNCDQLFSKAEFSTKPEIKYTAANTGKQYSLVMVDPDAPNHKEGQYWLHWIIANIKGSDLKDGNISLGDQVIGYHPPGPPKGTGEHRYIFLLFEQHHTNIQLTKPETRPRFPLAKWISEQEGLFCHLVAGIQFRVQFEE</sequence>
<dbReference type="PANTHER" id="PTHR11362">
    <property type="entry name" value="PHOSPHATIDYLETHANOLAMINE-BINDING PROTEIN"/>
    <property type="match status" value="1"/>
</dbReference>
<dbReference type="AlphaFoldDB" id="A0A7R8Z512"/>
<dbReference type="Gene3D" id="3.90.280.10">
    <property type="entry name" value="PEBP-like"/>
    <property type="match status" value="1"/>
</dbReference>
<evidence type="ECO:0000313" key="2">
    <source>
        <dbReference type="EMBL" id="CAD7196281.1"/>
    </source>
</evidence>
<dbReference type="PANTHER" id="PTHR11362:SF82">
    <property type="entry name" value="PHOSPHATIDYLETHANOLAMINE-BINDING PROTEIN 4"/>
    <property type="match status" value="1"/>
</dbReference>
<gene>
    <name evidence="2" type="ORF">TDIB3V08_LOCUS2633</name>
</gene>
<dbReference type="InterPro" id="IPR036610">
    <property type="entry name" value="PEBP-like_sf"/>
</dbReference>
<accession>A0A7R8Z512</accession>